<dbReference type="RefSeq" id="WP_248814186.1">
    <property type="nucleotide sequence ID" value="NZ_JALKFT010000028.1"/>
</dbReference>
<feature type="DNA-binding region" description="H-T-H motif" evidence="4">
    <location>
        <begin position="51"/>
        <end position="70"/>
    </location>
</feature>
<evidence type="ECO:0000259" key="5">
    <source>
        <dbReference type="PROSITE" id="PS50977"/>
    </source>
</evidence>
<comment type="caution">
    <text evidence="6">The sequence shown here is derived from an EMBL/GenBank/DDBJ whole genome shotgun (WGS) entry which is preliminary data.</text>
</comment>
<dbReference type="PROSITE" id="PS50977">
    <property type="entry name" value="HTH_TETR_2"/>
    <property type="match status" value="1"/>
</dbReference>
<dbReference type="Proteomes" id="UP001201873">
    <property type="component" value="Unassembled WGS sequence"/>
</dbReference>
<dbReference type="SUPFAM" id="SSF48498">
    <property type="entry name" value="Tetracyclin repressor-like, C-terminal domain"/>
    <property type="match status" value="1"/>
</dbReference>
<keyword evidence="3" id="KW-0804">Transcription</keyword>
<feature type="domain" description="HTH tetR-type" evidence="5">
    <location>
        <begin position="28"/>
        <end position="88"/>
    </location>
</feature>
<dbReference type="SUPFAM" id="SSF46689">
    <property type="entry name" value="Homeodomain-like"/>
    <property type="match status" value="1"/>
</dbReference>
<keyword evidence="2 4" id="KW-0238">DNA-binding</keyword>
<dbReference type="InterPro" id="IPR050109">
    <property type="entry name" value="HTH-type_TetR-like_transc_reg"/>
</dbReference>
<gene>
    <name evidence="6" type="ORF">MXD59_20810</name>
</gene>
<protein>
    <submittedName>
        <fullName evidence="6">TetR/AcrR family transcriptional regulator</fullName>
    </submittedName>
</protein>
<reference evidence="6 7" key="1">
    <citation type="submission" date="2022-04" db="EMBL/GenBank/DDBJ databases">
        <title>Genome diversity in the genus Frankia.</title>
        <authorList>
            <person name="Carlos-Shanley C."/>
            <person name="Hahn D."/>
        </authorList>
    </citation>
    <scope>NUCLEOTIDE SEQUENCE [LARGE SCALE GENOMIC DNA]</scope>
    <source>
        <strain evidence="6 7">Ag45/Mut15</strain>
    </source>
</reference>
<dbReference type="EMBL" id="JALKFT010000028">
    <property type="protein sequence ID" value="MCK9878177.1"/>
    <property type="molecule type" value="Genomic_DNA"/>
</dbReference>
<keyword evidence="7" id="KW-1185">Reference proteome</keyword>
<evidence type="ECO:0000313" key="7">
    <source>
        <dbReference type="Proteomes" id="UP001201873"/>
    </source>
</evidence>
<dbReference type="InterPro" id="IPR009057">
    <property type="entry name" value="Homeodomain-like_sf"/>
</dbReference>
<evidence type="ECO:0000256" key="1">
    <source>
        <dbReference type="ARBA" id="ARBA00023015"/>
    </source>
</evidence>
<organism evidence="6 7">
    <name type="scientific">Frankia umida</name>
    <dbReference type="NCBI Taxonomy" id="573489"/>
    <lineage>
        <taxon>Bacteria</taxon>
        <taxon>Bacillati</taxon>
        <taxon>Actinomycetota</taxon>
        <taxon>Actinomycetes</taxon>
        <taxon>Frankiales</taxon>
        <taxon>Frankiaceae</taxon>
        <taxon>Frankia</taxon>
    </lineage>
</organism>
<dbReference type="Gene3D" id="1.10.357.10">
    <property type="entry name" value="Tetracycline Repressor, domain 2"/>
    <property type="match status" value="1"/>
</dbReference>
<keyword evidence="1" id="KW-0805">Transcription regulation</keyword>
<proteinExistence type="predicted"/>
<evidence type="ECO:0000256" key="4">
    <source>
        <dbReference type="PROSITE-ProRule" id="PRU00335"/>
    </source>
</evidence>
<evidence type="ECO:0000313" key="6">
    <source>
        <dbReference type="EMBL" id="MCK9878177.1"/>
    </source>
</evidence>
<dbReference type="PANTHER" id="PTHR30055:SF234">
    <property type="entry name" value="HTH-TYPE TRANSCRIPTIONAL REGULATOR BETI"/>
    <property type="match status" value="1"/>
</dbReference>
<dbReference type="InterPro" id="IPR036271">
    <property type="entry name" value="Tet_transcr_reg_TetR-rel_C_sf"/>
</dbReference>
<dbReference type="InterPro" id="IPR001647">
    <property type="entry name" value="HTH_TetR"/>
</dbReference>
<dbReference type="PANTHER" id="PTHR30055">
    <property type="entry name" value="HTH-TYPE TRANSCRIPTIONAL REGULATOR RUTR"/>
    <property type="match status" value="1"/>
</dbReference>
<accession>A0ABT0K2Z5</accession>
<evidence type="ECO:0000256" key="3">
    <source>
        <dbReference type="ARBA" id="ARBA00023163"/>
    </source>
</evidence>
<name>A0ABT0K2Z5_9ACTN</name>
<dbReference type="Pfam" id="PF00440">
    <property type="entry name" value="TetR_N"/>
    <property type="match status" value="1"/>
</dbReference>
<evidence type="ECO:0000256" key="2">
    <source>
        <dbReference type="ARBA" id="ARBA00023125"/>
    </source>
</evidence>
<sequence>MAAVNSEQRTGQRAPGWWGSDSALLDDEEARRRLVEATLRCLVQRRDGRIRVEEVALEAGVSRSTVYRYFRGRDDLILAVLLGRIETTMATVLGCLPRRDDASDSLCEIFLGVVTQINSDAPDEAIFAEGSRVIAESLREGGGPIVDAVTGHLEPHLRRWQADGQLYPDLDLRETVLWLITAGGVAARPPWSTWSPARRRRFVAQHVIRALVTPR</sequence>